<dbReference type="InterPro" id="IPR051678">
    <property type="entry name" value="AGP_Transferase"/>
</dbReference>
<evidence type="ECO:0000313" key="2">
    <source>
        <dbReference type="EMBL" id="SDF62651.1"/>
    </source>
</evidence>
<dbReference type="RefSeq" id="WP_091230833.1">
    <property type="nucleotide sequence ID" value="NZ_FNBG01000014.1"/>
</dbReference>
<dbReference type="OrthoDB" id="334783at2"/>
<dbReference type="InterPro" id="IPR002575">
    <property type="entry name" value="Aminoglycoside_PTrfase"/>
</dbReference>
<dbReference type="PANTHER" id="PTHR21310">
    <property type="entry name" value="AMINOGLYCOSIDE PHOSPHOTRANSFERASE-RELATED-RELATED"/>
    <property type="match status" value="1"/>
</dbReference>
<dbReference type="Gene3D" id="3.30.200.20">
    <property type="entry name" value="Phosphorylase Kinase, domain 1"/>
    <property type="match status" value="1"/>
</dbReference>
<keyword evidence="2" id="KW-0418">Kinase</keyword>
<dbReference type="STRING" id="670482.SAMN04488542_11412"/>
<evidence type="ECO:0000313" key="3">
    <source>
        <dbReference type="Proteomes" id="UP000198972"/>
    </source>
</evidence>
<dbReference type="Pfam" id="PF01636">
    <property type="entry name" value="APH"/>
    <property type="match status" value="1"/>
</dbReference>
<protein>
    <submittedName>
        <fullName evidence="2">Predicted kinase, aminoglycoside phosphotransferase (APT) family</fullName>
    </submittedName>
</protein>
<dbReference type="PANTHER" id="PTHR21310:SF15">
    <property type="entry name" value="AMINOGLYCOSIDE PHOSPHOTRANSFERASE DOMAIN-CONTAINING PROTEIN"/>
    <property type="match status" value="1"/>
</dbReference>
<dbReference type="InterPro" id="IPR011009">
    <property type="entry name" value="Kinase-like_dom_sf"/>
</dbReference>
<dbReference type="Proteomes" id="UP000198972">
    <property type="component" value="Unassembled WGS sequence"/>
</dbReference>
<accession>A0A1G7MLM5</accession>
<proteinExistence type="predicted"/>
<gene>
    <name evidence="2" type="ORF">SAMN04488542_11412</name>
</gene>
<dbReference type="EMBL" id="FNBG01000014">
    <property type="protein sequence ID" value="SDF62651.1"/>
    <property type="molecule type" value="Genomic_DNA"/>
</dbReference>
<dbReference type="GO" id="GO:0016301">
    <property type="term" value="F:kinase activity"/>
    <property type="evidence" value="ECO:0007669"/>
    <property type="project" value="UniProtKB-KW"/>
</dbReference>
<keyword evidence="3" id="KW-1185">Reference proteome</keyword>
<keyword evidence="2" id="KW-0808">Transferase</keyword>
<feature type="domain" description="Aminoglycoside phosphotransferase" evidence="1">
    <location>
        <begin position="32"/>
        <end position="267"/>
    </location>
</feature>
<organism evidence="2 3">
    <name type="scientific">Fontibacillus panacisegetis</name>
    <dbReference type="NCBI Taxonomy" id="670482"/>
    <lineage>
        <taxon>Bacteria</taxon>
        <taxon>Bacillati</taxon>
        <taxon>Bacillota</taxon>
        <taxon>Bacilli</taxon>
        <taxon>Bacillales</taxon>
        <taxon>Paenibacillaceae</taxon>
        <taxon>Fontibacillus</taxon>
    </lineage>
</organism>
<name>A0A1G7MLM5_9BACL</name>
<evidence type="ECO:0000259" key="1">
    <source>
        <dbReference type="Pfam" id="PF01636"/>
    </source>
</evidence>
<dbReference type="SUPFAM" id="SSF56112">
    <property type="entry name" value="Protein kinase-like (PK-like)"/>
    <property type="match status" value="1"/>
</dbReference>
<reference evidence="2 3" key="1">
    <citation type="submission" date="2016-10" db="EMBL/GenBank/DDBJ databases">
        <authorList>
            <person name="de Groot N.N."/>
        </authorList>
    </citation>
    <scope>NUCLEOTIDE SEQUENCE [LARGE SCALE GENOMIC DNA]</scope>
    <source>
        <strain evidence="2 3">DSM 28129</strain>
    </source>
</reference>
<dbReference type="AlphaFoldDB" id="A0A1G7MLM5"/>
<dbReference type="Gene3D" id="3.90.1200.10">
    <property type="match status" value="1"/>
</dbReference>
<sequence>MNTASILFEEVPFETLRSIVKRYFGHAEELECTLLKGGLFNTTYKLTLPLLQRKLILRLGPVNRQHLLPFEHHLMKAEEMAYQLLSTLDIPCPDVLVCDNTKQYLDRDFMITDYIPGISLADESISEESKKGIYKQVAELTARMHSITGPAYGRIADLLQGRGYYKWQEFLLAHAAEVGDSCLNYGVFKPEEVQRILRIYEENSELYRDIRTPRMLHGDLWAGNVLVQRRPEEERYEVTAILDADRALFGDSDFEFASPWLPFSDEAKDESSQRNAVRILKMDTYRMLFTFIDTYIWNVQYRDHAQFESNKQRTLDMLCSIEKRL</sequence>